<dbReference type="RefSeq" id="WP_193922946.1">
    <property type="nucleotide sequence ID" value="NZ_JADEWL010000080.1"/>
</dbReference>
<keyword evidence="2" id="KW-1185">Reference proteome</keyword>
<reference evidence="1" key="1">
    <citation type="submission" date="2020-10" db="EMBL/GenBank/DDBJ databases">
        <authorList>
            <person name="Castelo-Branco R."/>
            <person name="Eusebio N."/>
            <person name="Adriana R."/>
            <person name="Vieira A."/>
            <person name="Brugerolle De Fraissinette N."/>
            <person name="Rezende De Castro R."/>
            <person name="Schneider M.P."/>
            <person name="Vasconcelos V."/>
            <person name="Leao P.N."/>
        </authorList>
    </citation>
    <scope>NUCLEOTIDE SEQUENCE</scope>
    <source>
        <strain evidence="1">LEGE 06105</strain>
    </source>
</reference>
<dbReference type="Proteomes" id="UP000620559">
    <property type="component" value="Unassembled WGS sequence"/>
</dbReference>
<dbReference type="AlphaFoldDB" id="A0A8J7F4L3"/>
<dbReference type="EMBL" id="JADEWL010000080">
    <property type="protein sequence ID" value="MBE9214980.1"/>
    <property type="molecule type" value="Genomic_DNA"/>
</dbReference>
<name>A0A8J7F4L3_9CYAN</name>
<gene>
    <name evidence="1" type="ORF">IQ247_20290</name>
</gene>
<protein>
    <submittedName>
        <fullName evidence="1">Uncharacterized protein</fullName>
    </submittedName>
</protein>
<proteinExistence type="predicted"/>
<organism evidence="1 2">
    <name type="scientific">Plectonema cf. radiosum LEGE 06105</name>
    <dbReference type="NCBI Taxonomy" id="945769"/>
    <lineage>
        <taxon>Bacteria</taxon>
        <taxon>Bacillati</taxon>
        <taxon>Cyanobacteriota</taxon>
        <taxon>Cyanophyceae</taxon>
        <taxon>Oscillatoriophycideae</taxon>
        <taxon>Oscillatoriales</taxon>
        <taxon>Microcoleaceae</taxon>
        <taxon>Plectonema</taxon>
    </lineage>
</organism>
<accession>A0A8J7F4L3</accession>
<sequence>MHEAPKFNLWGINYELRSRKRLPKGEITNYELYSPSRFLAPQSFDE</sequence>
<comment type="caution">
    <text evidence="1">The sequence shown here is derived from an EMBL/GenBank/DDBJ whole genome shotgun (WGS) entry which is preliminary data.</text>
</comment>
<evidence type="ECO:0000313" key="2">
    <source>
        <dbReference type="Proteomes" id="UP000620559"/>
    </source>
</evidence>
<evidence type="ECO:0000313" key="1">
    <source>
        <dbReference type="EMBL" id="MBE9214980.1"/>
    </source>
</evidence>